<gene>
    <name evidence="1" type="ORF">SAMN04489737_0377</name>
</gene>
<evidence type="ECO:0000313" key="1">
    <source>
        <dbReference type="EMBL" id="SDU78218.1"/>
    </source>
</evidence>
<dbReference type="OrthoDB" id="3264210at2"/>
<dbReference type="GeneID" id="65344132"/>
<dbReference type="RefSeq" id="WP_091279223.1">
    <property type="nucleotide sequence ID" value="NZ_LT629804.1"/>
</dbReference>
<evidence type="ECO:0000313" key="2">
    <source>
        <dbReference type="Proteomes" id="UP000214355"/>
    </source>
</evidence>
<keyword evidence="2" id="KW-1185">Reference proteome</keyword>
<dbReference type="EMBL" id="LT629804">
    <property type="protein sequence ID" value="SDU78218.1"/>
    <property type="molecule type" value="Genomic_DNA"/>
</dbReference>
<dbReference type="Proteomes" id="UP000214355">
    <property type="component" value="Chromosome I"/>
</dbReference>
<organism evidence="1 2">
    <name type="scientific">Arcanobacterium phocae</name>
    <dbReference type="NCBI Taxonomy" id="131112"/>
    <lineage>
        <taxon>Bacteria</taxon>
        <taxon>Bacillati</taxon>
        <taxon>Actinomycetota</taxon>
        <taxon>Actinomycetes</taxon>
        <taxon>Actinomycetales</taxon>
        <taxon>Actinomycetaceae</taxon>
        <taxon>Arcanobacterium</taxon>
    </lineage>
</organism>
<accession>A0A1H2LC77</accession>
<proteinExistence type="predicted"/>
<protein>
    <submittedName>
        <fullName evidence="1">Uncharacterized protein</fullName>
    </submittedName>
</protein>
<sequence length="508" mass="56181">MNSLFIIGEDQSFSQQWSPYLQSDARVEKVVPGEFTNVFDQMSFPGVVVIIPQVAAIPGELIATVMDKGLDYLSAGKNVVFTGDGYEGQSLSTAAAAYFFNAEDIHYIGGLDASLDAQTMAMDVMFRLSARGYVIERRRMAGLKSNLPSVLLYMNVLSRNLDPQVQAYELAPLVLGVLSGAMTGVDISTLDLQLSPGDEANRELTLPSRALSGARLIRKWTKGMKCTNAASQINFPMNRIPGKRLPGLSDFIDEMWASTGLNPAYISVLRESFADISPYNHPDILFVCPFKDKISYDRMMEVSSLLPTDAYMWDTGNSELFQCSAGKLRRVEKVQGIFEQMSVIVLIGSPLRDVIGIRNTHAMMILDMTTTDILSLMQNDYRSFTEGVTETSVQTWNETIEYMDRIIVSSPKQRDLYLGYIAGLKRLNAMAYDEDHAYNSLVAIEEGNAEIISAIKHPLKALDNVESVPLYQKTPYGMLAKRTAKGVVNELAKKTGNVVDKAKGSVQK</sequence>
<name>A0A1H2LC77_9ACTO</name>
<reference evidence="2" key="1">
    <citation type="submission" date="2016-10" db="EMBL/GenBank/DDBJ databases">
        <authorList>
            <person name="Varghese N."/>
            <person name="Submissions S."/>
        </authorList>
    </citation>
    <scope>NUCLEOTIDE SEQUENCE [LARGE SCALE GENOMIC DNA]</scope>
    <source>
        <strain evidence="2">DSM 10002</strain>
    </source>
</reference>
<dbReference type="STRING" id="131112.SAMN04489737_0377"/>
<dbReference type="AlphaFoldDB" id="A0A1H2LC77"/>